<dbReference type="InterPro" id="IPR025286">
    <property type="entry name" value="MOFRL_assoc_dom"/>
</dbReference>
<feature type="domain" description="MOFRL" evidence="1">
    <location>
        <begin position="306"/>
        <end position="410"/>
    </location>
</feature>
<dbReference type="PANTHER" id="PTHR12227:SF0">
    <property type="entry name" value="GLYCERATE KINASE"/>
    <property type="match status" value="1"/>
</dbReference>
<dbReference type="InterPro" id="IPR007835">
    <property type="entry name" value="MOFRL"/>
</dbReference>
<evidence type="ECO:0000259" key="2">
    <source>
        <dbReference type="Pfam" id="PF13660"/>
    </source>
</evidence>
<evidence type="ECO:0000313" key="3">
    <source>
        <dbReference type="EMBL" id="GLQ36119.1"/>
    </source>
</evidence>
<dbReference type="Gene3D" id="3.40.50.10180">
    <property type="entry name" value="Glycerate kinase, MOFRL-like N-terminal domain"/>
    <property type="match status" value="1"/>
</dbReference>
<keyword evidence="4" id="KW-1185">Reference proteome</keyword>
<dbReference type="EMBL" id="BSNN01000008">
    <property type="protein sequence ID" value="GLQ36119.1"/>
    <property type="molecule type" value="Genomic_DNA"/>
</dbReference>
<name>A0ABQ5VY37_9RHOB</name>
<dbReference type="Pfam" id="PF13660">
    <property type="entry name" value="DUF4147"/>
    <property type="match status" value="1"/>
</dbReference>
<reference evidence="4" key="1">
    <citation type="journal article" date="2019" name="Int. J. Syst. Evol. Microbiol.">
        <title>The Global Catalogue of Microorganisms (GCM) 10K type strain sequencing project: providing services to taxonomists for standard genome sequencing and annotation.</title>
        <authorList>
            <consortium name="The Broad Institute Genomics Platform"/>
            <consortium name="The Broad Institute Genome Sequencing Center for Infectious Disease"/>
            <person name="Wu L."/>
            <person name="Ma J."/>
        </authorList>
    </citation>
    <scope>NUCLEOTIDE SEQUENCE [LARGE SCALE GENOMIC DNA]</scope>
    <source>
        <strain evidence="4">NBRC 110140</strain>
    </source>
</reference>
<comment type="caution">
    <text evidence="3">The sequence shown here is derived from an EMBL/GenBank/DDBJ whole genome shotgun (WGS) entry which is preliminary data.</text>
</comment>
<organism evidence="3 4">
    <name type="scientific">Amylibacter marinus</name>
    <dbReference type="NCBI Taxonomy" id="1475483"/>
    <lineage>
        <taxon>Bacteria</taxon>
        <taxon>Pseudomonadati</taxon>
        <taxon>Pseudomonadota</taxon>
        <taxon>Alphaproteobacteria</taxon>
        <taxon>Rhodobacterales</taxon>
        <taxon>Paracoccaceae</taxon>
        <taxon>Amylibacter</taxon>
    </lineage>
</organism>
<dbReference type="Pfam" id="PF05161">
    <property type="entry name" value="MOFRL"/>
    <property type="match status" value="1"/>
</dbReference>
<feature type="domain" description="MOFRL-associated" evidence="2">
    <location>
        <begin position="8"/>
        <end position="226"/>
    </location>
</feature>
<protein>
    <submittedName>
        <fullName evidence="3">Hydroxypyruvate reductase</fullName>
    </submittedName>
</protein>
<dbReference type="Proteomes" id="UP001156694">
    <property type="component" value="Unassembled WGS sequence"/>
</dbReference>
<sequence length="421" mass="43977">MIHPKQFLTALFDCAVATADPMRVISKFLPDRPKGRLIVIGAGKASARMAEAVETAIGPCEGIVVTRYGYARRCQGIEIHQASHPIPDAAGQEATRKIMDLVSGLTEEDHVLVLISGGGSALLCAPIHGVSLADKIQVNAALLASGAPISEMNVIRKRLSRVKGGKLAAACFPAKVTCLMISDVPGDDIAMIASGPTVGDSSTTTEVLQILADRQIAISRAVREAIQNSGETLPPDAPIFDNVENIIVAAPLQSLDAAAKMAQNSGLNAKILGDAIEGEARDLARSHVHQAIEMQQNLSVGDRPILMLSGGECTVTRRGNGIGGPNAEYALAAAIALEGRAGIHLVAADTDGVDGAAEVAGAYVGPDSLRRAREHGISPARALHENDAHTFFSTLKDQIIPGPTLTNVNDFRAILVYPNSG</sequence>
<evidence type="ECO:0000313" key="4">
    <source>
        <dbReference type="Proteomes" id="UP001156694"/>
    </source>
</evidence>
<evidence type="ECO:0000259" key="1">
    <source>
        <dbReference type="Pfam" id="PF05161"/>
    </source>
</evidence>
<accession>A0ABQ5VY37</accession>
<gene>
    <name evidence="3" type="primary">ttuD2</name>
    <name evidence="3" type="ORF">GCM10007939_24030</name>
</gene>
<dbReference type="RefSeq" id="WP_284379625.1">
    <property type="nucleotide sequence ID" value="NZ_BSNN01000008.1"/>
</dbReference>
<dbReference type="PANTHER" id="PTHR12227">
    <property type="entry name" value="GLYCERATE KINASE"/>
    <property type="match status" value="1"/>
</dbReference>
<dbReference type="Gene3D" id="3.40.1480.10">
    <property type="entry name" value="MOFRL domain"/>
    <property type="match status" value="1"/>
</dbReference>
<dbReference type="InterPro" id="IPR039760">
    <property type="entry name" value="MOFRL_protein"/>
</dbReference>
<proteinExistence type="predicted"/>
<dbReference type="InterPro" id="IPR038614">
    <property type="entry name" value="GK_N_sf"/>
</dbReference>
<dbReference type="SUPFAM" id="SSF82544">
    <property type="entry name" value="GckA/TtuD-like"/>
    <property type="match status" value="1"/>
</dbReference>
<dbReference type="InterPro" id="IPR037035">
    <property type="entry name" value="GK-like_C_sf"/>
</dbReference>